<evidence type="ECO:0000313" key="4">
    <source>
        <dbReference type="Proteomes" id="UP000005940"/>
    </source>
</evidence>
<dbReference type="GO" id="GO:0016831">
    <property type="term" value="F:carboxy-lyase activity"/>
    <property type="evidence" value="ECO:0007669"/>
    <property type="project" value="InterPro"/>
</dbReference>
<accession>A0A7G3UNU8</accession>
<dbReference type="GO" id="GO:0005737">
    <property type="term" value="C:cytoplasm"/>
    <property type="evidence" value="ECO:0007669"/>
    <property type="project" value="TreeGrafter"/>
</dbReference>
<organism evidence="3 4">
    <name type="scientific">Streptomyces tsukubensis (strain DSM 42081 / NBRC 108919 / NRRL 18488 / 9993)</name>
    <dbReference type="NCBI Taxonomy" id="1114943"/>
    <lineage>
        <taxon>Bacteria</taxon>
        <taxon>Bacillati</taxon>
        <taxon>Actinomycetota</taxon>
        <taxon>Actinomycetes</taxon>
        <taxon>Kitasatosporales</taxon>
        <taxon>Streptomycetaceae</taxon>
        <taxon>Streptomyces</taxon>
    </lineage>
</organism>
<dbReference type="EMBL" id="CP029159">
    <property type="protein sequence ID" value="QKM71291.1"/>
    <property type="molecule type" value="Genomic_DNA"/>
</dbReference>
<evidence type="ECO:0000259" key="2">
    <source>
        <dbReference type="Pfam" id="PF04909"/>
    </source>
</evidence>
<dbReference type="InterPro" id="IPR006680">
    <property type="entry name" value="Amidohydro-rel"/>
</dbReference>
<dbReference type="PANTHER" id="PTHR21240:SF28">
    <property type="entry name" value="ISO-OROTATE DECARBOXYLASE (EUROFUNG)"/>
    <property type="match status" value="1"/>
</dbReference>
<reference evidence="3 4" key="1">
    <citation type="journal article" date="2012" name="J. Bacteriol.">
        <title>Draft genome of Streptomyces tsukubaensis NRRL 18488, the producer of the clinically important immunosuppressant tacrolimus (FK506).</title>
        <authorList>
            <person name="Barreiro C."/>
            <person name="Prieto C."/>
            <person name="Sola-Landa A."/>
            <person name="Solera E."/>
            <person name="Martinez-Castro M."/>
            <person name="Perez-Redondo R."/>
            <person name="Garcia-Estrada C."/>
            <person name="Aparicio J.F."/>
            <person name="Fernandez-Martinez L.T."/>
            <person name="Santos-Aberturas J."/>
            <person name="Salehi-Najafabadi Z."/>
            <person name="Rodriguez-Garcia A."/>
            <person name="Tauch A."/>
            <person name="Martin J.F."/>
        </authorList>
    </citation>
    <scope>NUCLEOTIDE SEQUENCE [LARGE SCALE GENOMIC DNA]</scope>
    <source>
        <strain evidence="4">DSM 42081 / NBRC 108919 / NRRL 18488 / 9993</strain>
    </source>
</reference>
<dbReference type="Gene3D" id="3.20.20.140">
    <property type="entry name" value="Metal-dependent hydrolases"/>
    <property type="match status" value="1"/>
</dbReference>
<dbReference type="GO" id="GO:0016787">
    <property type="term" value="F:hydrolase activity"/>
    <property type="evidence" value="ECO:0007669"/>
    <property type="project" value="UniProtKB-KW"/>
</dbReference>
<sequence length="355" mass="37933">MAPAAAAVTVADPTGAAARAAGRTASDYAGADARSARIDVHHHYTAPEWLAWAERKEMVSAAQLPWWTRWEAAGTLDVMDRAGIATAVVSPAMPVRGFESSAQRRESVTVALDAVAGLTAAHPGRFAFFAPVFPDDLEASRRSFTRGLDDLGAVGVQVRANTRGVYLGDPSHDRLLAELNERSAVVNTHPHELPGTDPARPAVPGVPAFYCDFPLDTTRAAVNLILSGTLDRYPNLSFILPHGGGFLPFIADRMGAFAHFLTPKVEAARVRDYLHRFYYDTAAPLGEAAAAALLATADPARILYGSDWPATPADTLTGVAVPALDRASGLTPLQRRRVNRDNALRLMPSLKRPGS</sequence>
<dbReference type="InterPro" id="IPR032465">
    <property type="entry name" value="ACMSD"/>
</dbReference>
<dbReference type="AlphaFoldDB" id="A0A7G3UNU8"/>
<protein>
    <submittedName>
        <fullName evidence="3">Amidohydrolase</fullName>
    </submittedName>
</protein>
<keyword evidence="4" id="KW-1185">Reference proteome</keyword>
<name>A0A7G3UNU8_STRT9</name>
<dbReference type="GO" id="GO:0019748">
    <property type="term" value="P:secondary metabolic process"/>
    <property type="evidence" value="ECO:0007669"/>
    <property type="project" value="TreeGrafter"/>
</dbReference>
<evidence type="ECO:0000313" key="3">
    <source>
        <dbReference type="EMBL" id="QKM71291.1"/>
    </source>
</evidence>
<dbReference type="PANTHER" id="PTHR21240">
    <property type="entry name" value="2-AMINO-3-CARBOXYLMUCONATE-6-SEMIALDEHYDE DECARBOXYLASE"/>
    <property type="match status" value="1"/>
</dbReference>
<evidence type="ECO:0000256" key="1">
    <source>
        <dbReference type="ARBA" id="ARBA00023239"/>
    </source>
</evidence>
<dbReference type="Pfam" id="PF04909">
    <property type="entry name" value="Amidohydro_2"/>
    <property type="match status" value="1"/>
</dbReference>
<keyword evidence="1" id="KW-0456">Lyase</keyword>
<dbReference type="Proteomes" id="UP000005940">
    <property type="component" value="Chromosome"/>
</dbReference>
<dbReference type="InterPro" id="IPR032466">
    <property type="entry name" value="Metal_Hydrolase"/>
</dbReference>
<gene>
    <name evidence="3" type="ORF">STSU_000965</name>
</gene>
<proteinExistence type="predicted"/>
<dbReference type="SUPFAM" id="SSF51556">
    <property type="entry name" value="Metallo-dependent hydrolases"/>
    <property type="match status" value="1"/>
</dbReference>
<feature type="domain" description="Amidohydrolase-related" evidence="2">
    <location>
        <begin position="38"/>
        <end position="346"/>
    </location>
</feature>